<keyword evidence="10" id="KW-1185">Reference proteome</keyword>
<evidence type="ECO:0000256" key="5">
    <source>
        <dbReference type="ARBA" id="ARBA00023136"/>
    </source>
</evidence>
<protein>
    <recommendedName>
        <fullName evidence="7">Expansin</fullName>
    </recommendedName>
</protein>
<dbReference type="GO" id="GO:0009664">
    <property type="term" value="P:plant-type cell wall organization"/>
    <property type="evidence" value="ECO:0007669"/>
    <property type="project" value="InterPro"/>
</dbReference>
<evidence type="ECO:0000256" key="6">
    <source>
        <dbReference type="ARBA" id="ARBA00023316"/>
    </source>
</evidence>
<proteinExistence type="inferred from homology"/>
<dbReference type="InterPro" id="IPR007117">
    <property type="entry name" value="Expansin_CBD"/>
</dbReference>
<name>A0A6J1EQX8_CUCMO</name>
<evidence type="ECO:0000259" key="8">
    <source>
        <dbReference type="PROSITE" id="PS50842"/>
    </source>
</evidence>
<dbReference type="KEGG" id="cmos:111436984"/>
<dbReference type="GeneID" id="111436984"/>
<comment type="similarity">
    <text evidence="1 7">Belongs to the expansin family. Expansin A subfamily.</text>
</comment>
<evidence type="ECO:0000256" key="7">
    <source>
        <dbReference type="RuleBase" id="RU365023"/>
    </source>
</evidence>
<dbReference type="PROSITE" id="PS50842">
    <property type="entry name" value="EXPANSIN_EG45"/>
    <property type="match status" value="1"/>
</dbReference>
<dbReference type="Pfam" id="PF03330">
    <property type="entry name" value="DPBB_1"/>
    <property type="match status" value="1"/>
</dbReference>
<dbReference type="SMART" id="SM00837">
    <property type="entry name" value="DPBB_1"/>
    <property type="match status" value="1"/>
</dbReference>
<evidence type="ECO:0000259" key="9">
    <source>
        <dbReference type="PROSITE" id="PS50843"/>
    </source>
</evidence>
<dbReference type="Gene3D" id="2.60.40.760">
    <property type="entry name" value="Expansin, cellulose-binding-like domain"/>
    <property type="match status" value="1"/>
</dbReference>
<dbReference type="GO" id="GO:0009653">
    <property type="term" value="P:anatomical structure morphogenesis"/>
    <property type="evidence" value="ECO:0007669"/>
    <property type="project" value="UniProtKB-ARBA"/>
</dbReference>
<evidence type="ECO:0000313" key="11">
    <source>
        <dbReference type="RefSeq" id="XP_022930577.1"/>
    </source>
</evidence>
<dbReference type="InterPro" id="IPR007118">
    <property type="entry name" value="Expan_Lol_pI"/>
</dbReference>
<dbReference type="PANTHER" id="PTHR31867">
    <property type="entry name" value="EXPANSIN-A15"/>
    <property type="match status" value="1"/>
</dbReference>
<evidence type="ECO:0000256" key="2">
    <source>
        <dbReference type="ARBA" id="ARBA00022512"/>
    </source>
</evidence>
<comment type="subcellular location">
    <subcellularLocation>
        <location evidence="7">Secreted</location>
        <location evidence="7">Cell wall</location>
    </subcellularLocation>
    <subcellularLocation>
        <location evidence="7">Membrane</location>
        <topology evidence="7">Peripheral membrane protein</topology>
    </subcellularLocation>
</comment>
<dbReference type="PRINTS" id="PR01226">
    <property type="entry name" value="EXPANSIN"/>
</dbReference>
<dbReference type="Proteomes" id="UP000504609">
    <property type="component" value="Unplaced"/>
</dbReference>
<keyword evidence="2 7" id="KW-0134">Cell wall</keyword>
<dbReference type="SUPFAM" id="SSF49590">
    <property type="entry name" value="PHL pollen allergen"/>
    <property type="match status" value="1"/>
</dbReference>
<evidence type="ECO:0000256" key="3">
    <source>
        <dbReference type="ARBA" id="ARBA00022525"/>
    </source>
</evidence>
<evidence type="ECO:0000256" key="4">
    <source>
        <dbReference type="ARBA" id="ARBA00022729"/>
    </source>
</evidence>
<feature type="domain" description="Expansin-like EG45" evidence="8">
    <location>
        <begin position="100"/>
        <end position="213"/>
    </location>
</feature>
<dbReference type="InterPro" id="IPR002963">
    <property type="entry name" value="Expansin"/>
</dbReference>
<sequence>MEMFFEGLEIEWDWSVSTNLLVGSNSSFKLQPLLFNGGQDWELIFEAPSTSDSFIKLVAFLADPIACRLLDPIGIQKSNGAWRNAHATFYGDMGGGETMQGACGYGNLHEQGYGLETAAISTALFNNGLTCGACFELKCRPGGHYTCLPNSGTIKITATNFCPPNYTKTVDIWCNPPQEHFDLSLYMFTKIAPYRAGVINVRYRRVLCQKQGGVRFQLNGNPYWLIVLPFNVGGAGDVVGVNIKGSSTGWLKMSKNWGQNWETGTVFVGQSLSFQVTTSDSRTLQFDNVVPSSWQFGQTFEGKRNF</sequence>
<keyword evidence="3 7" id="KW-0964">Secreted</keyword>
<keyword evidence="5" id="KW-0472">Membrane</keyword>
<dbReference type="CDD" id="cd22274">
    <property type="entry name" value="DPBB_EXPA_N"/>
    <property type="match status" value="1"/>
</dbReference>
<reference evidence="11" key="1">
    <citation type="submission" date="2025-08" db="UniProtKB">
        <authorList>
            <consortium name="RefSeq"/>
        </authorList>
    </citation>
    <scope>IDENTIFICATION</scope>
    <source>
        <tissue evidence="11">Young leaves</tissue>
    </source>
</reference>
<dbReference type="InterPro" id="IPR007112">
    <property type="entry name" value="Expansin/allergen_DPBB_dom"/>
</dbReference>
<comment type="function">
    <text evidence="7">Causes loosening and extension of plant cell walls by disrupting non-covalent bonding between cellulose microfibrils and matrix glucans. No enzymatic activity has been found.</text>
</comment>
<dbReference type="InterPro" id="IPR009009">
    <property type="entry name" value="RlpA-like_DPBB"/>
</dbReference>
<dbReference type="GO" id="GO:0005576">
    <property type="term" value="C:extracellular region"/>
    <property type="evidence" value="ECO:0007669"/>
    <property type="project" value="InterPro"/>
</dbReference>
<dbReference type="InterPro" id="IPR036908">
    <property type="entry name" value="RlpA-like_sf"/>
</dbReference>
<keyword evidence="6 7" id="KW-0961">Cell wall biogenesis/degradation</keyword>
<dbReference type="Gene3D" id="2.40.40.10">
    <property type="entry name" value="RlpA-like domain"/>
    <property type="match status" value="1"/>
</dbReference>
<evidence type="ECO:0000313" key="10">
    <source>
        <dbReference type="Proteomes" id="UP000504609"/>
    </source>
</evidence>
<dbReference type="AlphaFoldDB" id="A0A6J1EQX8"/>
<accession>A0A6J1EQX8</accession>
<dbReference type="InterPro" id="IPR036749">
    <property type="entry name" value="Expansin_CBD_sf"/>
</dbReference>
<dbReference type="RefSeq" id="XP_022930577.1">
    <property type="nucleotide sequence ID" value="XM_023074809.1"/>
</dbReference>
<feature type="domain" description="Expansin-like CBD" evidence="9">
    <location>
        <begin position="223"/>
        <end position="302"/>
    </location>
</feature>
<organism evidence="10 11">
    <name type="scientific">Cucurbita moschata</name>
    <name type="common">Winter crookneck squash</name>
    <name type="synonym">Cucurbita pepo var. moschata</name>
    <dbReference type="NCBI Taxonomy" id="3662"/>
    <lineage>
        <taxon>Eukaryota</taxon>
        <taxon>Viridiplantae</taxon>
        <taxon>Streptophyta</taxon>
        <taxon>Embryophyta</taxon>
        <taxon>Tracheophyta</taxon>
        <taxon>Spermatophyta</taxon>
        <taxon>Magnoliopsida</taxon>
        <taxon>eudicotyledons</taxon>
        <taxon>Gunneridae</taxon>
        <taxon>Pentapetalae</taxon>
        <taxon>rosids</taxon>
        <taxon>fabids</taxon>
        <taxon>Cucurbitales</taxon>
        <taxon>Cucurbitaceae</taxon>
        <taxon>Cucurbiteae</taxon>
        <taxon>Cucurbita</taxon>
    </lineage>
</organism>
<keyword evidence="4" id="KW-0732">Signal</keyword>
<dbReference type="Pfam" id="PF01357">
    <property type="entry name" value="Expansin_C"/>
    <property type="match status" value="1"/>
</dbReference>
<evidence type="ECO:0000256" key="1">
    <source>
        <dbReference type="ARBA" id="ARBA00005392"/>
    </source>
</evidence>
<gene>
    <name evidence="11" type="primary">LOC111436984</name>
</gene>
<dbReference type="GO" id="GO:0016020">
    <property type="term" value="C:membrane"/>
    <property type="evidence" value="ECO:0007669"/>
    <property type="project" value="UniProtKB-SubCell"/>
</dbReference>
<dbReference type="SUPFAM" id="SSF50685">
    <property type="entry name" value="Barwin-like endoglucanases"/>
    <property type="match status" value="1"/>
</dbReference>
<dbReference type="PRINTS" id="PR01225">
    <property type="entry name" value="EXPANSNFAMLY"/>
</dbReference>
<dbReference type="PROSITE" id="PS50843">
    <property type="entry name" value="EXPANSIN_CBD"/>
    <property type="match status" value="1"/>
</dbReference>